<reference evidence="3" key="1">
    <citation type="journal article" date="2014" name="Proc. Natl. Acad. Sci. U.S.A.">
        <title>Extensive sampling of basidiomycete genomes demonstrates inadequacy of the white-rot/brown-rot paradigm for wood decay fungi.</title>
        <authorList>
            <person name="Riley R."/>
            <person name="Salamov A.A."/>
            <person name="Brown D.W."/>
            <person name="Nagy L.G."/>
            <person name="Floudas D."/>
            <person name="Held B.W."/>
            <person name="Levasseur A."/>
            <person name="Lombard V."/>
            <person name="Morin E."/>
            <person name="Otillar R."/>
            <person name="Lindquist E.A."/>
            <person name="Sun H."/>
            <person name="LaButti K.M."/>
            <person name="Schmutz J."/>
            <person name="Jabbour D."/>
            <person name="Luo H."/>
            <person name="Baker S.E."/>
            <person name="Pisabarro A.G."/>
            <person name="Walton J.D."/>
            <person name="Blanchette R.A."/>
            <person name="Henrissat B."/>
            <person name="Martin F."/>
            <person name="Cullen D."/>
            <person name="Hibbett D.S."/>
            <person name="Grigoriev I.V."/>
        </authorList>
    </citation>
    <scope>NUCLEOTIDE SEQUENCE [LARGE SCALE GENOMIC DNA]</scope>
    <source>
        <strain evidence="3">CBS 339.88</strain>
    </source>
</reference>
<gene>
    <name evidence="2" type="ORF">GALMADRAFT_149204</name>
</gene>
<accession>A0A067S258</accession>
<proteinExistence type="predicted"/>
<protein>
    <submittedName>
        <fullName evidence="2">Uncharacterized protein</fullName>
    </submittedName>
</protein>
<name>A0A067S258_GALM3</name>
<evidence type="ECO:0000313" key="3">
    <source>
        <dbReference type="Proteomes" id="UP000027222"/>
    </source>
</evidence>
<dbReference type="EMBL" id="KL142700">
    <property type="protein sequence ID" value="KDR64881.1"/>
    <property type="molecule type" value="Genomic_DNA"/>
</dbReference>
<dbReference type="HOGENOM" id="CLU_088456_0_0_1"/>
<dbReference type="AlphaFoldDB" id="A0A067S258"/>
<keyword evidence="3" id="KW-1185">Reference proteome</keyword>
<dbReference type="Proteomes" id="UP000027222">
    <property type="component" value="Unassembled WGS sequence"/>
</dbReference>
<evidence type="ECO:0000256" key="1">
    <source>
        <dbReference type="SAM" id="MobiDB-lite"/>
    </source>
</evidence>
<feature type="region of interest" description="Disordered" evidence="1">
    <location>
        <begin position="107"/>
        <end position="133"/>
    </location>
</feature>
<sequence length="275" mass="30387">MRSALNPSLEDAVRQTFYIMHHTTVESPHDVKSVSSLWSGLIDASKYISGWVEQPHQVQEAGKTARDIPFGIRCAFQDYKKAYPAKFTEYPQEYRLMARLCKSIQEIQDKPAPPTNKQLSRNGLERSMDRDEDQDDAEEVKLILRGAFVTTFLTCVFQAMVVDDEGGPGGSQPPAASGGDRTLRFKKKQTPTKSAEKLRADTTRSNSAPSSKKSKPSHPVADGAPHAELSTGMLQEAFELASSTALPSDREGIDRQIAMLNGDLGDYAYKVAYNL</sequence>
<evidence type="ECO:0000313" key="2">
    <source>
        <dbReference type="EMBL" id="KDR64881.1"/>
    </source>
</evidence>
<feature type="non-terminal residue" evidence="2">
    <location>
        <position position="275"/>
    </location>
</feature>
<organism evidence="2 3">
    <name type="scientific">Galerina marginata (strain CBS 339.88)</name>
    <dbReference type="NCBI Taxonomy" id="685588"/>
    <lineage>
        <taxon>Eukaryota</taxon>
        <taxon>Fungi</taxon>
        <taxon>Dikarya</taxon>
        <taxon>Basidiomycota</taxon>
        <taxon>Agaricomycotina</taxon>
        <taxon>Agaricomycetes</taxon>
        <taxon>Agaricomycetidae</taxon>
        <taxon>Agaricales</taxon>
        <taxon>Agaricineae</taxon>
        <taxon>Strophariaceae</taxon>
        <taxon>Galerina</taxon>
    </lineage>
</organism>
<feature type="region of interest" description="Disordered" evidence="1">
    <location>
        <begin position="165"/>
        <end position="225"/>
    </location>
</feature>